<name>A0ABS6RW19_9BACT</name>
<protein>
    <submittedName>
        <fullName evidence="1">Uncharacterized protein</fullName>
    </submittedName>
</protein>
<comment type="caution">
    <text evidence="1">The sequence shown here is derived from an EMBL/GenBank/DDBJ whole genome shotgun (WGS) entry which is preliminary data.</text>
</comment>
<reference evidence="1 2" key="1">
    <citation type="journal article" date="2020" name="J Geophys Res Biogeosci">
        <title>Magnetotaxis as an Adaptation to Enable Bacterial Shuttling of Microbial Sulfur and Sulfur Cycling Across Aquatic Oxic#Anoxic Interfaces.</title>
        <authorList>
            <person name="Li J."/>
            <person name="Liu P."/>
            <person name="Wang J."/>
            <person name="Roberts A.P."/>
            <person name="Pan Y."/>
        </authorList>
    </citation>
    <scope>NUCLEOTIDE SEQUENCE [LARGE SCALE GENOMIC DNA]</scope>
    <source>
        <strain evidence="1 2">MYR-1_YQ</strain>
    </source>
</reference>
<gene>
    <name evidence="1" type="ORF">HWQ67_03505</name>
</gene>
<evidence type="ECO:0000313" key="2">
    <source>
        <dbReference type="Proteomes" id="UP001196980"/>
    </source>
</evidence>
<proteinExistence type="predicted"/>
<keyword evidence="2" id="KW-1185">Reference proteome</keyword>
<dbReference type="Proteomes" id="UP001196980">
    <property type="component" value="Unassembled WGS sequence"/>
</dbReference>
<sequence>MYDKSILERWLRIAETFRKRLGDEVAISYIVGERFYFVSCDVLSYRKLVAIYNMLGDIDDEDECMTIFLEGERLLVQFADMITSYYDIDEINEYLASSPELGAIGRIRLEDGDEFLQKYIGDYTRPLAVEVENIFILEEMKKYFSTA</sequence>
<organism evidence="1 2">
    <name type="scientific">Candidatus Magnetobacterium casense</name>
    <dbReference type="NCBI Taxonomy" id="1455061"/>
    <lineage>
        <taxon>Bacteria</taxon>
        <taxon>Pseudomonadati</taxon>
        <taxon>Nitrospirota</taxon>
        <taxon>Thermodesulfovibrionia</taxon>
        <taxon>Thermodesulfovibrionales</taxon>
        <taxon>Candidatus Magnetobacteriaceae</taxon>
        <taxon>Candidatus Magnetobacterium</taxon>
    </lineage>
</organism>
<accession>A0ABS6RW19</accession>
<dbReference type="EMBL" id="JABXWD010000037">
    <property type="protein sequence ID" value="MBV6340642.1"/>
    <property type="molecule type" value="Genomic_DNA"/>
</dbReference>
<dbReference type="RefSeq" id="WP_218251262.1">
    <property type="nucleotide sequence ID" value="NZ_JABXWD010000037.1"/>
</dbReference>
<evidence type="ECO:0000313" key="1">
    <source>
        <dbReference type="EMBL" id="MBV6340642.1"/>
    </source>
</evidence>